<evidence type="ECO:0000256" key="1">
    <source>
        <dbReference type="SAM" id="MobiDB-lite"/>
    </source>
</evidence>
<evidence type="ECO:0000313" key="2">
    <source>
        <dbReference type="EMBL" id="EMS47719.1"/>
    </source>
</evidence>
<proteinExistence type="predicted"/>
<dbReference type="AlphaFoldDB" id="M7ZHZ0"/>
<name>M7ZHZ0_TRIUA</name>
<dbReference type="OMA" id="DMEHYST"/>
<protein>
    <submittedName>
        <fullName evidence="2">Uncharacterized protein</fullName>
    </submittedName>
</protein>
<organism evidence="2">
    <name type="scientific">Triticum urartu</name>
    <name type="common">Red wild einkorn</name>
    <name type="synonym">Crithodium urartu</name>
    <dbReference type="NCBI Taxonomy" id="4572"/>
    <lineage>
        <taxon>Eukaryota</taxon>
        <taxon>Viridiplantae</taxon>
        <taxon>Streptophyta</taxon>
        <taxon>Embryophyta</taxon>
        <taxon>Tracheophyta</taxon>
        <taxon>Spermatophyta</taxon>
        <taxon>Magnoliopsida</taxon>
        <taxon>Liliopsida</taxon>
        <taxon>Poales</taxon>
        <taxon>Poaceae</taxon>
        <taxon>BOP clade</taxon>
        <taxon>Pooideae</taxon>
        <taxon>Triticodae</taxon>
        <taxon>Triticeae</taxon>
        <taxon>Triticinae</taxon>
        <taxon>Triticum</taxon>
    </lineage>
</organism>
<gene>
    <name evidence="2" type="ORF">TRIUR3_16227</name>
</gene>
<dbReference type="EMBL" id="KD256976">
    <property type="protein sequence ID" value="EMS47719.1"/>
    <property type="molecule type" value="Genomic_DNA"/>
</dbReference>
<feature type="region of interest" description="Disordered" evidence="1">
    <location>
        <begin position="1"/>
        <end position="94"/>
    </location>
</feature>
<feature type="compositionally biased region" description="Basic and acidic residues" evidence="1">
    <location>
        <begin position="13"/>
        <end position="52"/>
    </location>
</feature>
<accession>M7ZHZ0</accession>
<feature type="compositionally biased region" description="Basic and acidic residues" evidence="1">
    <location>
        <begin position="66"/>
        <end position="80"/>
    </location>
</feature>
<sequence length="167" mass="19008">MEMKKAPLPAPAFHKEYTLPRAQEYLDRHYSQRPPLSKDDYSKKDPTGEMEKKKKAPLPTPHFHKERPLPRAERSPDRRYSPYPPPSMDGCSGKNAGSWPLHLTYYGPPSDLHVDWRNKDGVVDMEHYSTELFAAMDKVGTTTGYGQRDGSIEVPVREVAALKISDN</sequence>
<reference evidence="2" key="1">
    <citation type="journal article" date="2013" name="Nature">
        <title>Draft genome of the wheat A-genome progenitor Triticum urartu.</title>
        <authorList>
            <person name="Ling H.Q."/>
            <person name="Zhao S."/>
            <person name="Liu D."/>
            <person name="Wang J."/>
            <person name="Sun H."/>
            <person name="Zhang C."/>
            <person name="Fan H."/>
            <person name="Li D."/>
            <person name="Dong L."/>
            <person name="Tao Y."/>
            <person name="Gao C."/>
            <person name="Wu H."/>
            <person name="Li Y."/>
            <person name="Cui Y."/>
            <person name="Guo X."/>
            <person name="Zheng S."/>
            <person name="Wang B."/>
            <person name="Yu K."/>
            <person name="Liang Q."/>
            <person name="Yang W."/>
            <person name="Lou X."/>
            <person name="Chen J."/>
            <person name="Feng M."/>
            <person name="Jian J."/>
            <person name="Zhang X."/>
            <person name="Luo G."/>
            <person name="Jiang Y."/>
            <person name="Liu J."/>
            <person name="Wang Z."/>
            <person name="Sha Y."/>
            <person name="Zhang B."/>
            <person name="Wu H."/>
            <person name="Tang D."/>
            <person name="Shen Q."/>
            <person name="Xue P."/>
            <person name="Zou S."/>
            <person name="Wang X."/>
            <person name="Liu X."/>
            <person name="Wang F."/>
            <person name="Yang Y."/>
            <person name="An X."/>
            <person name="Dong Z."/>
            <person name="Zhang K."/>
            <person name="Zhang X."/>
            <person name="Luo M.C."/>
            <person name="Dvorak J."/>
            <person name="Tong Y."/>
            <person name="Wang J."/>
            <person name="Yang H."/>
            <person name="Li Z."/>
            <person name="Wang D."/>
            <person name="Zhang A."/>
            <person name="Wang J."/>
        </authorList>
    </citation>
    <scope>NUCLEOTIDE SEQUENCE</scope>
</reference>